<dbReference type="InterPro" id="IPR033179">
    <property type="entry name" value="PSD_type2_pro"/>
</dbReference>
<sequence>MFVDIRYMDRRNGKLIKETVAGGGLLRWSYENKIGRSLLEVFLKRRVFSRMVGLYMDTAFSRRRIPSYIKELEIDIEEALLERVEDYKSFNEFFIRRLRDGARPMNNMDEVLISPADGRVLAYEDIDINQVVQVKGFHYSLKELVGDESLAREYQGGSCIIVRLNPSDYHRFHFPDAGIPMEAKKIEGHYYSVNPLALSKIARLYCQNKREITLFKSQNFDDILLIEVGATCVGSIIQTYKGNDMVKKGEEKGYFKFGGSTTILFLKKDVVKIDKDLIENTEKGYETKILMGEGIAKKKQKN</sequence>
<evidence type="ECO:0000256" key="5">
    <source>
        <dbReference type="ARBA" id="ARBA00023136"/>
    </source>
</evidence>
<keyword evidence="7 11" id="KW-0594">Phospholipid biosynthesis</keyword>
<keyword evidence="9 11" id="KW-1208">Phospholipid metabolism</keyword>
<comment type="subunit">
    <text evidence="11">Heterodimer of a large membrane-associated beta subunit and a small pyruvoyl-containing alpha subunit.</text>
</comment>
<gene>
    <name evidence="11" type="primary">psd</name>
    <name evidence="12" type="ORF">F8153_00580</name>
</gene>
<feature type="chain" id="PRO_5033172560" description="Phosphatidylserine decarboxylase alpha chain" evidence="11">
    <location>
        <begin position="260"/>
        <end position="302"/>
    </location>
</feature>
<evidence type="ECO:0000256" key="8">
    <source>
        <dbReference type="ARBA" id="ARBA00023239"/>
    </source>
</evidence>
<proteinExistence type="inferred from homology"/>
<evidence type="ECO:0000256" key="3">
    <source>
        <dbReference type="ARBA" id="ARBA00022793"/>
    </source>
</evidence>
<dbReference type="Proteomes" id="UP000465601">
    <property type="component" value="Unassembled WGS sequence"/>
</dbReference>
<feature type="active site" description="Charge relay system; for autoendoproteolytic cleavage activity" evidence="11">
    <location>
        <position position="117"/>
    </location>
</feature>
<dbReference type="GO" id="GO:0004609">
    <property type="term" value="F:phosphatidylserine decarboxylase activity"/>
    <property type="evidence" value="ECO:0007669"/>
    <property type="project" value="UniProtKB-UniRule"/>
</dbReference>
<comment type="cofactor">
    <cofactor evidence="11">
        <name>pyruvate</name>
        <dbReference type="ChEBI" id="CHEBI:15361"/>
    </cofactor>
    <text evidence="11">Binds 1 pyruvoyl group covalently per subunit.</text>
</comment>
<evidence type="ECO:0000256" key="9">
    <source>
        <dbReference type="ARBA" id="ARBA00023264"/>
    </source>
</evidence>
<feature type="active site" description="Charge relay system; for autoendoproteolytic cleavage activity" evidence="11">
    <location>
        <position position="260"/>
    </location>
</feature>
<feature type="active site" description="Schiff-base intermediate with substrate; via pyruvic acid; for decarboxylase activity" evidence="11">
    <location>
        <position position="260"/>
    </location>
</feature>
<dbReference type="Pfam" id="PF02666">
    <property type="entry name" value="PS_Dcarbxylase"/>
    <property type="match status" value="1"/>
</dbReference>
<dbReference type="NCBIfam" id="TIGR00163">
    <property type="entry name" value="PS_decarb"/>
    <property type="match status" value="1"/>
</dbReference>
<keyword evidence="3 11" id="KW-0210">Decarboxylase</keyword>
<evidence type="ECO:0000256" key="7">
    <source>
        <dbReference type="ARBA" id="ARBA00023209"/>
    </source>
</evidence>
<comment type="catalytic activity">
    <reaction evidence="11">
        <text>a 1,2-diacyl-sn-glycero-3-phospho-L-serine + H(+) = a 1,2-diacyl-sn-glycero-3-phosphoethanolamine + CO2</text>
        <dbReference type="Rhea" id="RHEA:20828"/>
        <dbReference type="ChEBI" id="CHEBI:15378"/>
        <dbReference type="ChEBI" id="CHEBI:16526"/>
        <dbReference type="ChEBI" id="CHEBI:57262"/>
        <dbReference type="ChEBI" id="CHEBI:64612"/>
        <dbReference type="EC" id="4.1.1.65"/>
    </reaction>
</comment>
<feature type="active site" description="Charge relay system; for autoendoproteolytic cleavage activity" evidence="11">
    <location>
        <position position="173"/>
    </location>
</feature>
<keyword evidence="5 11" id="KW-0472">Membrane</keyword>
<evidence type="ECO:0000256" key="4">
    <source>
        <dbReference type="ARBA" id="ARBA00023098"/>
    </source>
</evidence>
<reference evidence="12 13" key="1">
    <citation type="submission" date="2019-10" db="EMBL/GenBank/DDBJ databases">
        <title>Alkaliphilus serpentinus sp. nov. and Alkaliphilus pronyensis sp. nov., two novel anaerobic alkaliphilic species isolated from the serpentinized-hosted hydrothermal field of the Prony Bay (New Caledonia).</title>
        <authorList>
            <person name="Postec A."/>
        </authorList>
    </citation>
    <scope>NUCLEOTIDE SEQUENCE [LARGE SCALE GENOMIC DNA]</scope>
    <source>
        <strain evidence="12 13">LacT</strain>
    </source>
</reference>
<comment type="pathway">
    <text evidence="1">Lipid metabolism.</text>
</comment>
<protein>
    <recommendedName>
        <fullName evidence="11">Phosphatidylserine decarboxylase proenzyme</fullName>
        <ecNumber evidence="11">4.1.1.65</ecNumber>
    </recommendedName>
    <component>
        <recommendedName>
            <fullName evidence="11">Phosphatidylserine decarboxylase alpha chain</fullName>
        </recommendedName>
    </component>
    <component>
        <recommendedName>
            <fullName evidence="11">Phosphatidylserine decarboxylase beta chain</fullName>
        </recommendedName>
    </component>
</protein>
<comment type="caution">
    <text evidence="12">The sequence shown here is derived from an EMBL/GenBank/DDBJ whole genome shotgun (WGS) entry which is preliminary data.</text>
</comment>
<keyword evidence="2 11" id="KW-0444">Lipid biosynthesis</keyword>
<dbReference type="EMBL" id="WBZB01000003">
    <property type="protein sequence ID" value="KAB3533444.1"/>
    <property type="molecule type" value="Genomic_DNA"/>
</dbReference>
<feature type="modified residue" description="Pyruvic acid (Ser); by autocatalysis" evidence="11">
    <location>
        <position position="260"/>
    </location>
</feature>
<dbReference type="EC" id="4.1.1.65" evidence="11"/>
<evidence type="ECO:0000313" key="12">
    <source>
        <dbReference type="EMBL" id="KAB3533444.1"/>
    </source>
</evidence>
<dbReference type="UniPathway" id="UPA00558">
    <property type="reaction ID" value="UER00616"/>
</dbReference>
<feature type="chain" id="PRO_5033172561" description="Phosphatidylserine decarboxylase beta chain" evidence="11">
    <location>
        <begin position="1"/>
        <end position="259"/>
    </location>
</feature>
<comment type="similarity">
    <text evidence="11">Belongs to the phosphatidylserine decarboxylase family. PSD-B subfamily. Prokaryotic type II sub-subfamily.</text>
</comment>
<dbReference type="GO" id="GO:0005886">
    <property type="term" value="C:plasma membrane"/>
    <property type="evidence" value="ECO:0007669"/>
    <property type="project" value="UniProtKB-SubCell"/>
</dbReference>
<accession>A0A833MAW4</accession>
<comment type="subcellular location">
    <subcellularLocation>
        <location evidence="11">Cell membrane</location>
        <topology evidence="11">Peripheral membrane protein</topology>
    </subcellularLocation>
</comment>
<evidence type="ECO:0000256" key="1">
    <source>
        <dbReference type="ARBA" id="ARBA00005189"/>
    </source>
</evidence>
<dbReference type="InterPro" id="IPR003817">
    <property type="entry name" value="PS_Dcarbxylase"/>
</dbReference>
<organism evidence="12 13">
    <name type="scientific">Alkaliphilus serpentinus</name>
    <dbReference type="NCBI Taxonomy" id="1482731"/>
    <lineage>
        <taxon>Bacteria</taxon>
        <taxon>Bacillati</taxon>
        <taxon>Bacillota</taxon>
        <taxon>Clostridia</taxon>
        <taxon>Peptostreptococcales</taxon>
        <taxon>Natronincolaceae</taxon>
        <taxon>Alkaliphilus</taxon>
    </lineage>
</organism>
<comment type="function">
    <text evidence="11">Catalyzes the formation of phosphatidylethanolamine (PtdEtn) from phosphatidylserine (PtdSer).</text>
</comment>
<dbReference type="InterPro" id="IPR033177">
    <property type="entry name" value="PSD-B"/>
</dbReference>
<dbReference type="HAMAP" id="MF_00663">
    <property type="entry name" value="PS_decarb_PSD_B_type2"/>
    <property type="match status" value="1"/>
</dbReference>
<name>A0A833MAW4_9FIRM</name>
<evidence type="ECO:0000256" key="6">
    <source>
        <dbReference type="ARBA" id="ARBA00023145"/>
    </source>
</evidence>
<comment type="pathway">
    <text evidence="11">Phospholipid metabolism; phosphatidylethanolamine biosynthesis; phosphatidylethanolamine from CDP-diacylglycerol: step 2/2.</text>
</comment>
<evidence type="ECO:0000256" key="11">
    <source>
        <dbReference type="HAMAP-Rule" id="MF_00663"/>
    </source>
</evidence>
<dbReference type="NCBIfam" id="NF001941">
    <property type="entry name" value="PRK00723.1"/>
    <property type="match status" value="1"/>
</dbReference>
<dbReference type="PANTHER" id="PTHR10067:SF17">
    <property type="entry name" value="PHOSPHATIDYLSERINE DECARBOXYLASE PROENZYME 2"/>
    <property type="match status" value="1"/>
</dbReference>
<keyword evidence="4 11" id="KW-0443">Lipid metabolism</keyword>
<feature type="site" description="Cleavage (non-hydrolytic); by autocatalysis" evidence="11">
    <location>
        <begin position="259"/>
        <end position="260"/>
    </location>
</feature>
<evidence type="ECO:0000256" key="2">
    <source>
        <dbReference type="ARBA" id="ARBA00022516"/>
    </source>
</evidence>
<dbReference type="OrthoDB" id="9802030at2"/>
<keyword evidence="13" id="KW-1185">Reference proteome</keyword>
<keyword evidence="8 11" id="KW-0456">Lyase</keyword>
<keyword evidence="11" id="KW-1003">Cell membrane</keyword>
<dbReference type="PANTHER" id="PTHR10067">
    <property type="entry name" value="PHOSPHATIDYLSERINE DECARBOXYLASE"/>
    <property type="match status" value="1"/>
</dbReference>
<evidence type="ECO:0000256" key="10">
    <source>
        <dbReference type="ARBA" id="ARBA00023317"/>
    </source>
</evidence>
<evidence type="ECO:0000313" key="13">
    <source>
        <dbReference type="Proteomes" id="UP000465601"/>
    </source>
</evidence>
<dbReference type="GO" id="GO:0006646">
    <property type="term" value="P:phosphatidylethanolamine biosynthetic process"/>
    <property type="evidence" value="ECO:0007669"/>
    <property type="project" value="UniProtKB-UniRule"/>
</dbReference>
<comment type="PTM">
    <text evidence="11">Is synthesized initially as an inactive proenzyme. Formation of the active enzyme involves a self-maturation process in which the active site pyruvoyl group is generated from an internal serine residue via an autocatalytic post-translational modification. Two non-identical subunits are generated from the proenzyme in this reaction, and the pyruvate is formed at the N-terminus of the alpha chain, which is derived from the carboxyl end of the proenzyme. The autoendoproteolytic cleavage occurs by a canonical serine protease mechanism, in which the side chain hydroxyl group of the serine supplies its oxygen atom to form the C-terminus of the beta chain, while the remainder of the serine residue undergoes an oxidative deamination to produce ammonia and the pyruvoyl prosthetic group on the alpha chain. During this reaction, the Ser that is part of the protease active site of the proenzyme becomes the pyruvoyl prosthetic group, which constitutes an essential element of the active site of the mature decarboxylase.</text>
</comment>
<keyword evidence="6 11" id="KW-0865">Zymogen</keyword>
<keyword evidence="10 11" id="KW-0670">Pyruvate</keyword>
<dbReference type="AlphaFoldDB" id="A0A833MAW4"/>